<dbReference type="Proteomes" id="UP001472677">
    <property type="component" value="Unassembled WGS sequence"/>
</dbReference>
<keyword evidence="1" id="KW-0812">Transmembrane</keyword>
<protein>
    <submittedName>
        <fullName evidence="2">Uncharacterized protein</fullName>
    </submittedName>
</protein>
<accession>A0ABR2CGL9</accession>
<gene>
    <name evidence="2" type="ORF">V6N12_011921</name>
</gene>
<evidence type="ECO:0000313" key="2">
    <source>
        <dbReference type="EMBL" id="KAK8518675.1"/>
    </source>
</evidence>
<sequence length="94" mass="10564">MDKVTTGGAWSPKLDLCFAGFELSIVGLLWVLSVGRNKRDKGEKESFYISAHSKFHTPLEVSYFSIPRSSFFQVYNPKWSNLKCSSVVLRTKGG</sequence>
<keyword evidence="1" id="KW-1133">Transmembrane helix</keyword>
<reference evidence="2 3" key="1">
    <citation type="journal article" date="2024" name="G3 (Bethesda)">
        <title>Genome assembly of Hibiscus sabdariffa L. provides insights into metabolisms of medicinal natural products.</title>
        <authorList>
            <person name="Kim T."/>
        </authorList>
    </citation>
    <scope>NUCLEOTIDE SEQUENCE [LARGE SCALE GENOMIC DNA]</scope>
    <source>
        <strain evidence="2">TK-2024</strain>
        <tissue evidence="2">Old leaves</tissue>
    </source>
</reference>
<proteinExistence type="predicted"/>
<keyword evidence="3" id="KW-1185">Reference proteome</keyword>
<keyword evidence="1" id="KW-0472">Membrane</keyword>
<evidence type="ECO:0000256" key="1">
    <source>
        <dbReference type="SAM" id="Phobius"/>
    </source>
</evidence>
<comment type="caution">
    <text evidence="2">The sequence shown here is derived from an EMBL/GenBank/DDBJ whole genome shotgun (WGS) entry which is preliminary data.</text>
</comment>
<name>A0ABR2CGL9_9ROSI</name>
<dbReference type="EMBL" id="JBBPBM010000052">
    <property type="protein sequence ID" value="KAK8518675.1"/>
    <property type="molecule type" value="Genomic_DNA"/>
</dbReference>
<feature type="transmembrane region" description="Helical" evidence="1">
    <location>
        <begin position="12"/>
        <end position="32"/>
    </location>
</feature>
<organism evidence="2 3">
    <name type="scientific">Hibiscus sabdariffa</name>
    <name type="common">roselle</name>
    <dbReference type="NCBI Taxonomy" id="183260"/>
    <lineage>
        <taxon>Eukaryota</taxon>
        <taxon>Viridiplantae</taxon>
        <taxon>Streptophyta</taxon>
        <taxon>Embryophyta</taxon>
        <taxon>Tracheophyta</taxon>
        <taxon>Spermatophyta</taxon>
        <taxon>Magnoliopsida</taxon>
        <taxon>eudicotyledons</taxon>
        <taxon>Gunneridae</taxon>
        <taxon>Pentapetalae</taxon>
        <taxon>rosids</taxon>
        <taxon>malvids</taxon>
        <taxon>Malvales</taxon>
        <taxon>Malvaceae</taxon>
        <taxon>Malvoideae</taxon>
        <taxon>Hibiscus</taxon>
    </lineage>
</organism>
<evidence type="ECO:0000313" key="3">
    <source>
        <dbReference type="Proteomes" id="UP001472677"/>
    </source>
</evidence>